<gene>
    <name evidence="2" type="ORF">EST38_g4647</name>
</gene>
<dbReference type="Proteomes" id="UP000290288">
    <property type="component" value="Unassembled WGS sequence"/>
</dbReference>
<reference evidence="2 3" key="1">
    <citation type="submission" date="2019-01" db="EMBL/GenBank/DDBJ databases">
        <title>Draft genome sequence of Psathyrella aberdarensis IHI B618.</title>
        <authorList>
            <person name="Buettner E."/>
            <person name="Kellner H."/>
        </authorList>
    </citation>
    <scope>NUCLEOTIDE SEQUENCE [LARGE SCALE GENOMIC DNA]</scope>
    <source>
        <strain evidence="2 3">IHI B618</strain>
    </source>
</reference>
<accession>A0A4V1Q484</accession>
<proteinExistence type="predicted"/>
<dbReference type="AlphaFoldDB" id="A0A4V1Q484"/>
<comment type="caution">
    <text evidence="2">The sequence shown here is derived from an EMBL/GenBank/DDBJ whole genome shotgun (WGS) entry which is preliminary data.</text>
</comment>
<evidence type="ECO:0000313" key="3">
    <source>
        <dbReference type="Proteomes" id="UP000290288"/>
    </source>
</evidence>
<feature type="compositionally biased region" description="Basic residues" evidence="1">
    <location>
        <begin position="539"/>
        <end position="552"/>
    </location>
</feature>
<organism evidence="2 3">
    <name type="scientific">Candolleomyces aberdarensis</name>
    <dbReference type="NCBI Taxonomy" id="2316362"/>
    <lineage>
        <taxon>Eukaryota</taxon>
        <taxon>Fungi</taxon>
        <taxon>Dikarya</taxon>
        <taxon>Basidiomycota</taxon>
        <taxon>Agaricomycotina</taxon>
        <taxon>Agaricomycetes</taxon>
        <taxon>Agaricomycetidae</taxon>
        <taxon>Agaricales</taxon>
        <taxon>Agaricineae</taxon>
        <taxon>Psathyrellaceae</taxon>
        <taxon>Candolleomyces</taxon>
    </lineage>
</organism>
<dbReference type="OrthoDB" id="3155179at2759"/>
<name>A0A4V1Q484_9AGAR</name>
<feature type="compositionally biased region" description="Basic and acidic residues" evidence="1">
    <location>
        <begin position="379"/>
        <end position="389"/>
    </location>
</feature>
<feature type="compositionally biased region" description="Low complexity" evidence="1">
    <location>
        <begin position="558"/>
        <end position="571"/>
    </location>
</feature>
<sequence length="601" mass="66339">MLAEKAGQQVSDVERTGMTKSNKVKIAARQRQLFQKRLGYEAPGESPDVELDEIDTALGDEEEDEDGLPDYGGKAPTLFYFYKKALKFEWDLLTDEDRLLYEKRAAEWREHGATEEEKARLAEKDLVPYVEHFCQTMFKHLGVRVAVLCGRVNLSGELRVSMLDFNGDLGGVGFKQNNREAIKNTGVMPLWAKYNASVMGLSINPYDVPWELKVNGYGEPLLKDPMDIPDLYQRWISLPKILRAFIKGHYGEFVELIIKVRPPWGEMFKRPRSFFSADHVPNKYLPIFRDPSKVDVGLVEELLNIFYGKQKEGKTSFEFHSYLGSKGLFHPRLPREAIQASSAEDGELTPLPKPKPKKRAQKAKKPLAPRPTVAQRSHPKTDVDREGDTVKLSTPTPAVASIAQVPATPASDDEANWEDVLPQAPISKPMRIPARQKAVILDSDDDPANLSAPPPRIECMPDKPSGLPIQSMPAAVESSPLQPIFSPTKPKTSRKTQQTPTVRSPATPLPAADDNATPPPITPLTIDSPTNIPPSVPAAKRKAAKSGKTKVTKGREPAGSSSAAAANTSSSAEEKALLADAASLRALEIGKRVRKPRIRDS</sequence>
<feature type="region of interest" description="Disordered" evidence="1">
    <location>
        <begin position="441"/>
        <end position="572"/>
    </location>
</feature>
<protein>
    <submittedName>
        <fullName evidence="2">Uncharacterized protein</fullName>
    </submittedName>
</protein>
<feature type="compositionally biased region" description="Polar residues" evidence="1">
    <location>
        <begin position="495"/>
        <end position="504"/>
    </location>
</feature>
<feature type="region of interest" description="Disordered" evidence="1">
    <location>
        <begin position="340"/>
        <end position="398"/>
    </location>
</feature>
<evidence type="ECO:0000313" key="2">
    <source>
        <dbReference type="EMBL" id="RXW21198.1"/>
    </source>
</evidence>
<keyword evidence="3" id="KW-1185">Reference proteome</keyword>
<evidence type="ECO:0000256" key="1">
    <source>
        <dbReference type="SAM" id="MobiDB-lite"/>
    </source>
</evidence>
<feature type="compositionally biased region" description="Basic residues" evidence="1">
    <location>
        <begin position="354"/>
        <end position="367"/>
    </location>
</feature>
<dbReference type="EMBL" id="SDEE01000117">
    <property type="protein sequence ID" value="RXW21198.1"/>
    <property type="molecule type" value="Genomic_DNA"/>
</dbReference>
<dbReference type="STRING" id="2316362.A0A4V1Q484"/>